<dbReference type="AlphaFoldDB" id="A0A291N077"/>
<name>A0A291N077_SPHYA</name>
<dbReference type="Proteomes" id="UP000219422">
    <property type="component" value="Chromosome"/>
</dbReference>
<reference evidence="1 2" key="1">
    <citation type="submission" date="2017-10" db="EMBL/GenBank/DDBJ databases">
        <title>Sphingobium yanoikuyae S72.</title>
        <authorList>
            <person name="Sanchez E."/>
            <person name="Bustos P."/>
            <person name="Mendoza P."/>
            <person name="Guo X."/>
            <person name="Mendoza A."/>
        </authorList>
    </citation>
    <scope>NUCLEOTIDE SEQUENCE [LARGE SCALE GENOMIC DNA]</scope>
    <source>
        <strain evidence="1 2">S72</strain>
    </source>
</reference>
<dbReference type="GeneID" id="57777468"/>
<protein>
    <submittedName>
        <fullName evidence="1">Uncharacterized protein</fullName>
    </submittedName>
</protein>
<accession>A0A291N077</accession>
<sequence>MWLVARHGSGVAGDRIAIPDLVRDALVRWYMGTGSRADGDAGIMLVQQARVGGKWIACDCLGMGMAPPILTPAFLSEAETYYLRRLTSPGRPEHHAACPFVRDQASNRGTQVRSPASPAEPPNGYFEILRLAPEKLARRPGKECRDDRTRQASVPRLARLLWRLLAASGLNRCPPLCQDRDDRSIRDEYVRLTRAAGHMEIAPGVELARAFWTYGEPLHSRRVYARLREMAHLWPPGHAPQSFLALFAREVHGSTVHVAGSDPVSITNPVHSPSIRGNRVMGPYLVLIVVGQYPQAHGYAPLRAYAQPILAGNRFMPVNSEFERMVLRDLIALRAPMDRSGIDLGIEKPVFDMITRLGSCRPDFLLQARSRSTGEVRQIVILAMGSGDAAGREGKAVSVPRMELIAPVLKVTPLDHQQGRIASLIAAALDLQ</sequence>
<gene>
    <name evidence="1" type="ORF">A6768_11525</name>
</gene>
<dbReference type="KEGG" id="sya:A6768_11525"/>
<proteinExistence type="predicted"/>
<dbReference type="EMBL" id="CP023741">
    <property type="protein sequence ID" value="ATI80560.1"/>
    <property type="molecule type" value="Genomic_DNA"/>
</dbReference>
<dbReference type="RefSeq" id="WP_097383685.1">
    <property type="nucleotide sequence ID" value="NZ_CP023741.1"/>
</dbReference>
<evidence type="ECO:0000313" key="1">
    <source>
        <dbReference type="EMBL" id="ATI80560.1"/>
    </source>
</evidence>
<organism evidence="1 2">
    <name type="scientific">Sphingobium yanoikuyae</name>
    <name type="common">Sphingomonas yanoikuyae</name>
    <dbReference type="NCBI Taxonomy" id="13690"/>
    <lineage>
        <taxon>Bacteria</taxon>
        <taxon>Pseudomonadati</taxon>
        <taxon>Pseudomonadota</taxon>
        <taxon>Alphaproteobacteria</taxon>
        <taxon>Sphingomonadales</taxon>
        <taxon>Sphingomonadaceae</taxon>
        <taxon>Sphingobium</taxon>
    </lineage>
</organism>
<evidence type="ECO:0000313" key="2">
    <source>
        <dbReference type="Proteomes" id="UP000219422"/>
    </source>
</evidence>